<comment type="caution">
    <text evidence="2">The sequence shown here is derived from an EMBL/GenBank/DDBJ whole genome shotgun (WGS) entry which is preliminary data.</text>
</comment>
<dbReference type="InterPro" id="IPR045749">
    <property type="entry name" value="DUF6090"/>
</dbReference>
<proteinExistence type="predicted"/>
<reference evidence="3" key="1">
    <citation type="journal article" date="2019" name="Int. J. Syst. Evol. Microbiol.">
        <title>The Global Catalogue of Microorganisms (GCM) 10K type strain sequencing project: providing services to taxonomists for standard genome sequencing and annotation.</title>
        <authorList>
            <consortium name="The Broad Institute Genomics Platform"/>
            <consortium name="The Broad Institute Genome Sequencing Center for Infectious Disease"/>
            <person name="Wu L."/>
            <person name="Ma J."/>
        </authorList>
    </citation>
    <scope>NUCLEOTIDE SEQUENCE [LARGE SCALE GENOMIC DNA]</scope>
    <source>
        <strain evidence="3">KCTC 32514</strain>
    </source>
</reference>
<dbReference type="RefSeq" id="WP_194506853.1">
    <property type="nucleotide sequence ID" value="NZ_JADILU010000002.1"/>
</dbReference>
<keyword evidence="1" id="KW-0472">Membrane</keyword>
<keyword evidence="3" id="KW-1185">Reference proteome</keyword>
<evidence type="ECO:0000256" key="1">
    <source>
        <dbReference type="SAM" id="Phobius"/>
    </source>
</evidence>
<feature type="transmembrane region" description="Helical" evidence="1">
    <location>
        <begin position="21"/>
        <end position="42"/>
    </location>
</feature>
<accession>A0ABW5ZYA6</accession>
<organism evidence="2 3">
    <name type="scientific">Psychroserpens luteus</name>
    <dbReference type="NCBI Taxonomy" id="1434066"/>
    <lineage>
        <taxon>Bacteria</taxon>
        <taxon>Pseudomonadati</taxon>
        <taxon>Bacteroidota</taxon>
        <taxon>Flavobacteriia</taxon>
        <taxon>Flavobacteriales</taxon>
        <taxon>Flavobacteriaceae</taxon>
        <taxon>Psychroserpens</taxon>
    </lineage>
</organism>
<keyword evidence="1" id="KW-0812">Transmembrane</keyword>
<sequence length="246" mass="28936">MIKFFRKIRYNLIETGKTTKYFKYAIGEIILVVIGILIALQINNWNEAQKSREQERQVLLEIISDLQYTNDNCEYVIHGRENNLNRTIYSQKAIIDIIDTNKKYHDSLGVYFRASNAYDEVDFKTSGYQSLVSVGTDLVQDTEIRSAIGKFYTSTISETKEAFDEVKLDFHDYMIDYFREKFTSENINSAIKPMHPNDFESLKQDKEYRQSLMTFMEVSEAYLESLEIMQKEISTLKKDIENYIDD</sequence>
<dbReference type="Proteomes" id="UP001597548">
    <property type="component" value="Unassembled WGS sequence"/>
</dbReference>
<keyword evidence="1" id="KW-1133">Transmembrane helix</keyword>
<protein>
    <submittedName>
        <fullName evidence="2">DUF6090 family protein</fullName>
    </submittedName>
</protein>
<dbReference type="Pfam" id="PF19578">
    <property type="entry name" value="DUF6090"/>
    <property type="match status" value="1"/>
</dbReference>
<name>A0ABW5ZYA6_9FLAO</name>
<dbReference type="EMBL" id="JBHUOS010000016">
    <property type="protein sequence ID" value="MFD2917932.1"/>
    <property type="molecule type" value="Genomic_DNA"/>
</dbReference>
<evidence type="ECO:0000313" key="2">
    <source>
        <dbReference type="EMBL" id="MFD2917932.1"/>
    </source>
</evidence>
<evidence type="ECO:0000313" key="3">
    <source>
        <dbReference type="Proteomes" id="UP001597548"/>
    </source>
</evidence>
<gene>
    <name evidence="2" type="ORF">ACFS29_19925</name>
</gene>